<dbReference type="Proteomes" id="UP000177798">
    <property type="component" value="Chromosome 8"/>
</dbReference>
<dbReference type="AlphaFoldDB" id="A0A1D9Q9I7"/>
<name>A0A1D9Q9I7_SCLS1</name>
<proteinExistence type="predicted"/>
<evidence type="ECO:0000259" key="1">
    <source>
        <dbReference type="Pfam" id="PF20150"/>
    </source>
</evidence>
<dbReference type="EMBL" id="CP017821">
    <property type="protein sequence ID" value="APA11601.1"/>
    <property type="molecule type" value="Genomic_DNA"/>
</dbReference>
<dbReference type="PANTHER" id="PTHR35910:SF1">
    <property type="entry name" value="2EXR DOMAIN-CONTAINING PROTEIN"/>
    <property type="match status" value="1"/>
</dbReference>
<protein>
    <recommendedName>
        <fullName evidence="1">2EXR domain-containing protein</fullName>
    </recommendedName>
</protein>
<accession>A0A1D9Q9I7</accession>
<dbReference type="VEuPathDB" id="FungiDB:sscle_08g063710"/>
<organism evidence="2 3">
    <name type="scientific">Sclerotinia sclerotiorum (strain ATCC 18683 / 1980 / Ss-1)</name>
    <name type="common">White mold</name>
    <name type="synonym">Whetzelinia sclerotiorum</name>
    <dbReference type="NCBI Taxonomy" id="665079"/>
    <lineage>
        <taxon>Eukaryota</taxon>
        <taxon>Fungi</taxon>
        <taxon>Dikarya</taxon>
        <taxon>Ascomycota</taxon>
        <taxon>Pezizomycotina</taxon>
        <taxon>Leotiomycetes</taxon>
        <taxon>Helotiales</taxon>
        <taxon>Sclerotiniaceae</taxon>
        <taxon>Sclerotinia</taxon>
    </lineage>
</organism>
<dbReference type="InterPro" id="IPR045518">
    <property type="entry name" value="2EXR"/>
</dbReference>
<dbReference type="OrthoDB" id="3488730at2759"/>
<gene>
    <name evidence="2" type="ORF">sscle_08g063710</name>
</gene>
<evidence type="ECO:0000313" key="2">
    <source>
        <dbReference type="EMBL" id="APA11601.1"/>
    </source>
</evidence>
<dbReference type="Pfam" id="PF20150">
    <property type="entry name" value="2EXR"/>
    <property type="match status" value="1"/>
</dbReference>
<sequence length="233" mass="26651">MASGATGPTFYPFPRFPLELRRKIWRLSLPGPRLVDISLRGENFMSNATLPIGLQICKEFRDETLRFYKLCFAAEPSHARIYFNADYDAIHLLTPQSMRLSTYLGLFSLATATIKDDIKVVFVGNEWHLEHTDQASFMPLPGPNCRVFLFQKSCQALGALSTFRQVVNFMVHWYARDTPSFQVTFGTSKITAVFCYDKLEGEENPDPHVIEQDWTTGHGFDGVVRQYVERLLP</sequence>
<evidence type="ECO:0000313" key="3">
    <source>
        <dbReference type="Proteomes" id="UP000177798"/>
    </source>
</evidence>
<dbReference type="PANTHER" id="PTHR35910">
    <property type="entry name" value="2EXR DOMAIN-CONTAINING PROTEIN"/>
    <property type="match status" value="1"/>
</dbReference>
<reference evidence="3" key="1">
    <citation type="journal article" date="2017" name="Genome Biol. Evol.">
        <title>The complete genome sequence of the phytopathogenic fungus Sclerotinia sclerotiorum reveals insights into the genome architecture of broad host range pathogens.</title>
        <authorList>
            <person name="Derbyshire M."/>
            <person name="Denton-Giles M."/>
            <person name="Hegedus D."/>
            <person name="Seifbarghy S."/>
            <person name="Rollins J."/>
            <person name="van Kan J."/>
            <person name="Seidl M.F."/>
            <person name="Faino L."/>
            <person name="Mbengue M."/>
            <person name="Navaud O."/>
            <person name="Raffaele S."/>
            <person name="Hammond-Kosack K."/>
            <person name="Heard S."/>
            <person name="Oliver R."/>
        </authorList>
    </citation>
    <scope>NUCLEOTIDE SEQUENCE [LARGE SCALE GENOMIC DNA]</scope>
    <source>
        <strain evidence="3">ATCC 18683 / 1980 / Ss-1</strain>
    </source>
</reference>
<feature type="domain" description="2EXR" evidence="1">
    <location>
        <begin position="10"/>
        <end position="90"/>
    </location>
</feature>